<dbReference type="Proteomes" id="UP001066276">
    <property type="component" value="Chromosome 5"/>
</dbReference>
<dbReference type="PROSITE" id="PS50879">
    <property type="entry name" value="RNASE_H_1"/>
    <property type="match status" value="1"/>
</dbReference>
<evidence type="ECO:0000313" key="5">
    <source>
        <dbReference type="EMBL" id="KAJ1156780.1"/>
    </source>
</evidence>
<dbReference type="InterPro" id="IPR043128">
    <property type="entry name" value="Rev_trsase/Diguanyl_cyclase"/>
</dbReference>
<evidence type="ECO:0000259" key="4">
    <source>
        <dbReference type="PROSITE" id="PS50879"/>
    </source>
</evidence>
<proteinExistence type="inferred from homology"/>
<reference evidence="5" key="1">
    <citation type="journal article" date="2022" name="bioRxiv">
        <title>Sequencing and chromosome-scale assembly of the giantPleurodeles waltlgenome.</title>
        <authorList>
            <person name="Brown T."/>
            <person name="Elewa A."/>
            <person name="Iarovenko S."/>
            <person name="Subramanian E."/>
            <person name="Araus A.J."/>
            <person name="Petzold A."/>
            <person name="Susuki M."/>
            <person name="Suzuki K.-i.T."/>
            <person name="Hayashi T."/>
            <person name="Toyoda A."/>
            <person name="Oliveira C."/>
            <person name="Osipova E."/>
            <person name="Leigh N.D."/>
            <person name="Simon A."/>
            <person name="Yun M.H."/>
        </authorList>
    </citation>
    <scope>NUCLEOTIDE SEQUENCE</scope>
    <source>
        <strain evidence="5">20211129_DDA</strain>
        <tissue evidence="5">Liver</tissue>
    </source>
</reference>
<dbReference type="EMBL" id="JANPWB010000009">
    <property type="protein sequence ID" value="KAJ1156780.1"/>
    <property type="molecule type" value="Genomic_DNA"/>
</dbReference>
<comment type="similarity">
    <text evidence="1">Belongs to the beta type-B retroviral polymerase family. HERV class-II K(HML-2) pol subfamily.</text>
</comment>
<evidence type="ECO:0000256" key="1">
    <source>
        <dbReference type="ARBA" id="ARBA00010879"/>
    </source>
</evidence>
<keyword evidence="6" id="KW-1185">Reference proteome</keyword>
<dbReference type="Gene3D" id="3.10.20.370">
    <property type="match status" value="1"/>
</dbReference>
<dbReference type="Gene3D" id="3.30.420.10">
    <property type="entry name" value="Ribonuclease H-like superfamily/Ribonuclease H"/>
    <property type="match status" value="1"/>
</dbReference>
<comment type="caution">
    <text evidence="5">The sequence shown here is derived from an EMBL/GenBank/DDBJ whole genome shotgun (WGS) entry which is preliminary data.</text>
</comment>
<dbReference type="InterPro" id="IPR002156">
    <property type="entry name" value="RNaseH_domain"/>
</dbReference>
<gene>
    <name evidence="5" type="ORF">NDU88_009497</name>
</gene>
<dbReference type="Gene3D" id="3.30.70.270">
    <property type="match status" value="1"/>
</dbReference>
<dbReference type="InterPro" id="IPR012337">
    <property type="entry name" value="RNaseH-like_sf"/>
</dbReference>
<dbReference type="GO" id="GO:0006259">
    <property type="term" value="P:DNA metabolic process"/>
    <property type="evidence" value="ECO:0007669"/>
    <property type="project" value="UniProtKB-ARBA"/>
</dbReference>
<accession>A0AAV7RXR4</accession>
<dbReference type="GO" id="GO:0004523">
    <property type="term" value="F:RNA-DNA hybrid ribonuclease activity"/>
    <property type="evidence" value="ECO:0007669"/>
    <property type="project" value="UniProtKB-EC"/>
</dbReference>
<organism evidence="5 6">
    <name type="scientific">Pleurodeles waltl</name>
    <name type="common">Iberian ribbed newt</name>
    <dbReference type="NCBI Taxonomy" id="8319"/>
    <lineage>
        <taxon>Eukaryota</taxon>
        <taxon>Metazoa</taxon>
        <taxon>Chordata</taxon>
        <taxon>Craniata</taxon>
        <taxon>Vertebrata</taxon>
        <taxon>Euteleostomi</taxon>
        <taxon>Amphibia</taxon>
        <taxon>Batrachia</taxon>
        <taxon>Caudata</taxon>
        <taxon>Salamandroidea</taxon>
        <taxon>Salamandridae</taxon>
        <taxon>Pleurodelinae</taxon>
        <taxon>Pleurodeles</taxon>
    </lineage>
</organism>
<dbReference type="Pfam" id="PF00075">
    <property type="entry name" value="RNase_H"/>
    <property type="match status" value="1"/>
</dbReference>
<dbReference type="PROSITE" id="PS50878">
    <property type="entry name" value="RT_POL"/>
    <property type="match status" value="1"/>
</dbReference>
<dbReference type="InterPro" id="IPR036397">
    <property type="entry name" value="RNaseH_sf"/>
</dbReference>
<sequence>MGVNTPQRLGHGQSQAAISLPITVGPPVPLYAQGIEVQTNSGDEGDDGQFIELDTETANEEYPLITLFPMFTVTDLPPELQGTVSEKVWDLTGKEVGLIKGVEPVKVQVKPNAVFPQVPQYHMAQDVLIQVAQIIADFVKQGVLKEVMSSLCNSPIMGLKKPCGKVRIVQDLRKINEIVVKCCPIVPNTAVIMFQVPCDAEWVTVVDLSQAFFSVPLHEDSQFLFSFKFLDKVYSWCRIPQGFSESPSIFNQILKKDLESLELPFSSTLVQYIDDLLIASRKKDDCMYDTIALLNHLGKNRHKVSPKKLQYCQRKVHGGANRPVAYFSATSDPVAAALPGCLRAVAAVGRSLTQCEGIVMGHPLTVMVPHSVEILLTRTKTQQMTNARLTKYETIILGSPNVSLKRCTVLNPATLLPIENADINDAEEVEHDCLEVTELCTRDSVGVLRAGYAGCTITGILEASWLKRVYSAQVAELIALTKACHSAEKLKVTIYTDSRYRFGIVHDFGQLCSQRGFVTSSGSPVKNGEKIKGLLHVIQLPLEIAGVKCNAHVKSQDFVSMGNGYADQVARFCALNCISFRDQWELLPETENETCLNFALRVVDTLDELKSLQGRAGKEEKRSWQRM</sequence>
<dbReference type="Gene3D" id="3.10.10.10">
    <property type="entry name" value="HIV Type 1 Reverse Transcriptase, subunit A, domain 1"/>
    <property type="match status" value="1"/>
</dbReference>
<name>A0AAV7RXR4_PLEWA</name>
<dbReference type="SUPFAM" id="SSF56672">
    <property type="entry name" value="DNA/RNA polymerases"/>
    <property type="match status" value="1"/>
</dbReference>
<dbReference type="SUPFAM" id="SSF53098">
    <property type="entry name" value="Ribonuclease H-like"/>
    <property type="match status" value="1"/>
</dbReference>
<dbReference type="EC" id="3.1.26.4" evidence="2"/>
<dbReference type="AlphaFoldDB" id="A0AAV7RXR4"/>
<dbReference type="Pfam" id="PF00078">
    <property type="entry name" value="RVT_1"/>
    <property type="match status" value="1"/>
</dbReference>
<evidence type="ECO:0000259" key="3">
    <source>
        <dbReference type="PROSITE" id="PS50878"/>
    </source>
</evidence>
<dbReference type="PANTHER" id="PTHR33064">
    <property type="entry name" value="POL PROTEIN"/>
    <property type="match status" value="1"/>
</dbReference>
<dbReference type="InterPro" id="IPR043502">
    <property type="entry name" value="DNA/RNA_pol_sf"/>
</dbReference>
<feature type="domain" description="Reverse transcriptase" evidence="3">
    <location>
        <begin position="140"/>
        <end position="331"/>
    </location>
</feature>
<dbReference type="InterPro" id="IPR051320">
    <property type="entry name" value="Viral_Replic_Matur_Polypro"/>
</dbReference>
<protein>
    <recommendedName>
        <fullName evidence="2">ribonuclease H</fullName>
        <ecNumber evidence="2">3.1.26.4</ecNumber>
    </recommendedName>
</protein>
<evidence type="ECO:0000313" key="6">
    <source>
        <dbReference type="Proteomes" id="UP001066276"/>
    </source>
</evidence>
<dbReference type="PANTHER" id="PTHR33064:SF37">
    <property type="entry name" value="RIBONUCLEASE H"/>
    <property type="match status" value="1"/>
</dbReference>
<dbReference type="InterPro" id="IPR000477">
    <property type="entry name" value="RT_dom"/>
</dbReference>
<feature type="domain" description="RNase H type-1" evidence="4">
    <location>
        <begin position="433"/>
        <end position="575"/>
    </location>
</feature>
<dbReference type="GO" id="GO:0003676">
    <property type="term" value="F:nucleic acid binding"/>
    <property type="evidence" value="ECO:0007669"/>
    <property type="project" value="InterPro"/>
</dbReference>
<evidence type="ECO:0000256" key="2">
    <source>
        <dbReference type="ARBA" id="ARBA00012180"/>
    </source>
</evidence>